<evidence type="ECO:0000256" key="5">
    <source>
        <dbReference type="ARBA" id="ARBA00022989"/>
    </source>
</evidence>
<evidence type="ECO:0000256" key="1">
    <source>
        <dbReference type="ARBA" id="ARBA00004651"/>
    </source>
</evidence>
<protein>
    <submittedName>
        <fullName evidence="8">FUSC family protein</fullName>
    </submittedName>
</protein>
<gene>
    <name evidence="8" type="ORF">HLH33_07465</name>
</gene>
<evidence type="ECO:0000256" key="6">
    <source>
        <dbReference type="ARBA" id="ARBA00023136"/>
    </source>
</evidence>
<evidence type="ECO:0000256" key="7">
    <source>
        <dbReference type="SAM" id="Phobius"/>
    </source>
</evidence>
<dbReference type="GO" id="GO:0022857">
    <property type="term" value="F:transmembrane transporter activity"/>
    <property type="evidence" value="ECO:0007669"/>
    <property type="project" value="InterPro"/>
</dbReference>
<evidence type="ECO:0000256" key="4">
    <source>
        <dbReference type="ARBA" id="ARBA00022692"/>
    </source>
</evidence>
<dbReference type="EMBL" id="JABEQG010000010">
    <property type="protein sequence ID" value="MBB2156148.1"/>
    <property type="molecule type" value="Genomic_DNA"/>
</dbReference>
<comment type="caution">
    <text evidence="8">The sequence shown here is derived from an EMBL/GenBank/DDBJ whole genome shotgun (WGS) entry which is preliminary data.</text>
</comment>
<dbReference type="RefSeq" id="WP_183115691.1">
    <property type="nucleotide sequence ID" value="NZ_JABEQG010000010.1"/>
</dbReference>
<sequence>MTARDPGTTGPAGTGVAAGRWAAIRRALEPRGAEIRQAVRLLVSVLLSDILARAVHLDEPVWSVITSVIVTQSRITQTLTTGRDQIMGTLLGAGAGICAIVLLQMTPLPGWLIFWMALTPLAILAAARPNMRFAAVTLMIVLLFPSQGDPFLRPLDRVASILIGVVTSLAVAFLVLHDEARRDVLRSAGQLVADIADLLDHALRGALDHDAIEAADEACRTHIQEIYGAVAEAQVEGLGFLRSRQDPLLDALPALLRRLRGSAVFAARAATEGGETLATGSVLDAERQALARVLAQLSRRCAREARGRRRHGHPDNGDAEAVLAVLREPGPDWSPVMQFTLGLLHADLQRAVRALWSGNVAPHPVEITTEKENEAT</sequence>
<feature type="transmembrane region" description="Helical" evidence="7">
    <location>
        <begin position="133"/>
        <end position="152"/>
    </location>
</feature>
<dbReference type="Pfam" id="PF04632">
    <property type="entry name" value="FUSC"/>
    <property type="match status" value="1"/>
</dbReference>
<comment type="subcellular location">
    <subcellularLocation>
        <location evidence="1">Cell membrane</location>
        <topology evidence="1">Multi-pass membrane protein</topology>
    </subcellularLocation>
</comment>
<name>A0A7W4FEB7_GLUDI</name>
<dbReference type="Proteomes" id="UP000550787">
    <property type="component" value="Unassembled WGS sequence"/>
</dbReference>
<dbReference type="PANTHER" id="PTHR30509:SF9">
    <property type="entry name" value="MULTIDRUG RESISTANCE PROTEIN MDTO"/>
    <property type="match status" value="1"/>
</dbReference>
<reference evidence="8 9" key="1">
    <citation type="submission" date="2020-04" db="EMBL/GenBank/DDBJ databases">
        <title>Description of novel Gluconacetobacter.</title>
        <authorList>
            <person name="Sombolestani A."/>
        </authorList>
    </citation>
    <scope>NUCLEOTIDE SEQUENCE [LARGE SCALE GENOMIC DNA]</scope>
    <source>
        <strain evidence="8 9">LMG 7603</strain>
    </source>
</reference>
<feature type="transmembrane region" description="Helical" evidence="7">
    <location>
        <begin position="86"/>
        <end position="103"/>
    </location>
</feature>
<evidence type="ECO:0000256" key="3">
    <source>
        <dbReference type="ARBA" id="ARBA00022475"/>
    </source>
</evidence>
<evidence type="ECO:0000313" key="8">
    <source>
        <dbReference type="EMBL" id="MBB2156148.1"/>
    </source>
</evidence>
<keyword evidence="3" id="KW-1003">Cell membrane</keyword>
<organism evidence="8 9">
    <name type="scientific">Gluconacetobacter diazotrophicus</name>
    <name type="common">Acetobacter diazotrophicus</name>
    <dbReference type="NCBI Taxonomy" id="33996"/>
    <lineage>
        <taxon>Bacteria</taxon>
        <taxon>Pseudomonadati</taxon>
        <taxon>Pseudomonadota</taxon>
        <taxon>Alphaproteobacteria</taxon>
        <taxon>Acetobacterales</taxon>
        <taxon>Acetobacteraceae</taxon>
        <taxon>Gluconacetobacter</taxon>
    </lineage>
</organism>
<dbReference type="InterPro" id="IPR006726">
    <property type="entry name" value="PHBA_efflux_AaeB/fusaric-R"/>
</dbReference>
<accession>A0A7W4FEB7</accession>
<keyword evidence="5 7" id="KW-1133">Transmembrane helix</keyword>
<proteinExistence type="predicted"/>
<evidence type="ECO:0000256" key="2">
    <source>
        <dbReference type="ARBA" id="ARBA00022448"/>
    </source>
</evidence>
<dbReference type="AlphaFoldDB" id="A0A7W4FEB7"/>
<dbReference type="GO" id="GO:0005886">
    <property type="term" value="C:plasma membrane"/>
    <property type="evidence" value="ECO:0007669"/>
    <property type="project" value="UniProtKB-SubCell"/>
</dbReference>
<keyword evidence="6 7" id="KW-0472">Membrane</keyword>
<evidence type="ECO:0000313" key="9">
    <source>
        <dbReference type="Proteomes" id="UP000550787"/>
    </source>
</evidence>
<feature type="transmembrane region" description="Helical" evidence="7">
    <location>
        <begin position="158"/>
        <end position="176"/>
    </location>
</feature>
<keyword evidence="4 7" id="KW-0812">Transmembrane</keyword>
<keyword evidence="2" id="KW-0813">Transport</keyword>
<dbReference type="PANTHER" id="PTHR30509">
    <property type="entry name" value="P-HYDROXYBENZOIC ACID EFFLUX PUMP SUBUNIT-RELATED"/>
    <property type="match status" value="1"/>
</dbReference>